<dbReference type="PANTHER" id="PTHR23504:SF15">
    <property type="entry name" value="MAJOR FACILITATOR SUPERFAMILY (MFS) PROFILE DOMAIN-CONTAINING PROTEIN"/>
    <property type="match status" value="1"/>
</dbReference>
<feature type="transmembrane region" description="Helical" evidence="6">
    <location>
        <begin position="192"/>
        <end position="214"/>
    </location>
</feature>
<dbReference type="Proteomes" id="UP001219355">
    <property type="component" value="Chromosome 1"/>
</dbReference>
<evidence type="ECO:0000256" key="4">
    <source>
        <dbReference type="ARBA" id="ARBA00022989"/>
    </source>
</evidence>
<evidence type="ECO:0000256" key="1">
    <source>
        <dbReference type="ARBA" id="ARBA00004141"/>
    </source>
</evidence>
<evidence type="ECO:0000256" key="3">
    <source>
        <dbReference type="ARBA" id="ARBA00022692"/>
    </source>
</evidence>
<feature type="transmembrane region" description="Helical" evidence="6">
    <location>
        <begin position="92"/>
        <end position="109"/>
    </location>
</feature>
<proteinExistence type="predicted"/>
<comment type="subcellular location">
    <subcellularLocation>
        <location evidence="1">Membrane</location>
        <topology evidence="1">Multi-pass membrane protein</topology>
    </subcellularLocation>
</comment>
<name>A0AAF0DBX9_9EURO</name>
<dbReference type="InterPro" id="IPR011701">
    <property type="entry name" value="MFS"/>
</dbReference>
<feature type="transmembrane region" description="Helical" evidence="6">
    <location>
        <begin position="17"/>
        <end position="45"/>
    </location>
</feature>
<evidence type="ECO:0008006" key="9">
    <source>
        <dbReference type="Google" id="ProtNLM"/>
    </source>
</evidence>
<dbReference type="GO" id="GO:0022857">
    <property type="term" value="F:transmembrane transporter activity"/>
    <property type="evidence" value="ECO:0007669"/>
    <property type="project" value="InterPro"/>
</dbReference>
<dbReference type="InterPro" id="IPR036259">
    <property type="entry name" value="MFS_trans_sf"/>
</dbReference>
<evidence type="ECO:0000256" key="2">
    <source>
        <dbReference type="ARBA" id="ARBA00022448"/>
    </source>
</evidence>
<feature type="transmembrane region" description="Helical" evidence="6">
    <location>
        <begin position="57"/>
        <end position="80"/>
    </location>
</feature>
<keyword evidence="5 6" id="KW-0472">Membrane</keyword>
<keyword evidence="2" id="KW-0813">Transport</keyword>
<evidence type="ECO:0000256" key="5">
    <source>
        <dbReference type="ARBA" id="ARBA00023136"/>
    </source>
</evidence>
<gene>
    <name evidence="7" type="ORF">PRK78_000529</name>
</gene>
<dbReference type="PANTHER" id="PTHR23504">
    <property type="entry name" value="MAJOR FACILITATOR SUPERFAMILY DOMAIN-CONTAINING PROTEIN 10"/>
    <property type="match status" value="1"/>
</dbReference>
<evidence type="ECO:0000313" key="8">
    <source>
        <dbReference type="Proteomes" id="UP001219355"/>
    </source>
</evidence>
<feature type="transmembrane region" description="Helical" evidence="6">
    <location>
        <begin position="369"/>
        <end position="393"/>
    </location>
</feature>
<sequence>MDSERVPAEPANSLSSIWLQLFILGAFRATEAIAWTSIFPYVYFMIKSFDEVKDAEIPFYAGMLVAVFTFCEFLSGMAWARVSDWIGRKPTLLIGSLCGIIAAISFGLSKSMAAAALSRAVGGLTNPNVGVVQTCIGELATRKEQQARAFSVVPLLRGLGALLGPPLGGLLADPVKLYPGVFRSSIWEKFPYLLPNVTVGILSFSSMVLGFLCFQETHPQLSKRPDIGICTIRAVKHILTGKIGKWKEFGYSRLDDDDKNGIELTQETEMEPQLVGERVQESTQSEHVLAYEDDVQPAEKTLAKPFTLQVILQIVSVSLLAFHKVSSDIITPTFLAIPAKEHMGPEDLQATSIFRFVDGFGFSSQKIGLILLTQAGVAIAAQTTLVPFIVGWLGALKTYRLVLCVFPATYLLTPFLVKLKPVFSTVVLLLDLWVKVVLSSTGYVCSAIL</sequence>
<keyword evidence="8" id="KW-1185">Reference proteome</keyword>
<protein>
    <recommendedName>
        <fullName evidence="9">Major facilitator superfamily (MFS) profile domain-containing protein</fullName>
    </recommendedName>
</protein>
<evidence type="ECO:0000256" key="6">
    <source>
        <dbReference type="SAM" id="Phobius"/>
    </source>
</evidence>
<dbReference type="GO" id="GO:0016020">
    <property type="term" value="C:membrane"/>
    <property type="evidence" value="ECO:0007669"/>
    <property type="project" value="UniProtKB-SubCell"/>
</dbReference>
<organism evidence="7 8">
    <name type="scientific">Emydomyces testavorans</name>
    <dbReference type="NCBI Taxonomy" id="2070801"/>
    <lineage>
        <taxon>Eukaryota</taxon>
        <taxon>Fungi</taxon>
        <taxon>Dikarya</taxon>
        <taxon>Ascomycota</taxon>
        <taxon>Pezizomycotina</taxon>
        <taxon>Eurotiomycetes</taxon>
        <taxon>Eurotiomycetidae</taxon>
        <taxon>Onygenales</taxon>
        <taxon>Nannizziopsiaceae</taxon>
        <taxon>Emydomyces</taxon>
    </lineage>
</organism>
<evidence type="ECO:0000313" key="7">
    <source>
        <dbReference type="EMBL" id="WEW55101.1"/>
    </source>
</evidence>
<dbReference type="EMBL" id="CP120627">
    <property type="protein sequence ID" value="WEW55101.1"/>
    <property type="molecule type" value="Genomic_DNA"/>
</dbReference>
<keyword evidence="3 6" id="KW-0812">Transmembrane</keyword>
<dbReference type="Gene3D" id="1.20.1250.20">
    <property type="entry name" value="MFS general substrate transporter like domains"/>
    <property type="match status" value="1"/>
</dbReference>
<dbReference type="SUPFAM" id="SSF103473">
    <property type="entry name" value="MFS general substrate transporter"/>
    <property type="match status" value="1"/>
</dbReference>
<feature type="transmembrane region" description="Helical" evidence="6">
    <location>
        <begin position="152"/>
        <end position="172"/>
    </location>
</feature>
<dbReference type="AlphaFoldDB" id="A0AAF0DBX9"/>
<feature type="transmembrane region" description="Helical" evidence="6">
    <location>
        <begin position="399"/>
        <end position="417"/>
    </location>
</feature>
<reference evidence="7" key="1">
    <citation type="submission" date="2023-03" db="EMBL/GenBank/DDBJ databases">
        <title>Emydomyces testavorans Genome Sequence.</title>
        <authorList>
            <person name="Hoyer L."/>
        </authorList>
    </citation>
    <scope>NUCLEOTIDE SEQUENCE</scope>
    <source>
        <strain evidence="7">16-2883</strain>
    </source>
</reference>
<accession>A0AAF0DBX9</accession>
<dbReference type="Pfam" id="PF07690">
    <property type="entry name" value="MFS_1"/>
    <property type="match status" value="1"/>
</dbReference>
<keyword evidence="4 6" id="KW-1133">Transmembrane helix</keyword>